<evidence type="ECO:0008006" key="3">
    <source>
        <dbReference type="Google" id="ProtNLM"/>
    </source>
</evidence>
<accession>U5QNI6</accession>
<name>U5QNI6_GLOK1</name>
<dbReference type="InterPro" id="IPR025336">
    <property type="entry name" value="SCO4226-like"/>
</dbReference>
<gene>
    <name evidence="1" type="ORF">GKIL_2918</name>
</gene>
<proteinExistence type="predicted"/>
<dbReference type="EMBL" id="CP003587">
    <property type="protein sequence ID" value="AGY59164.1"/>
    <property type="molecule type" value="Genomic_DNA"/>
</dbReference>
<dbReference type="RefSeq" id="WP_023174395.1">
    <property type="nucleotide sequence ID" value="NC_022600.1"/>
</dbReference>
<dbReference type="AlphaFoldDB" id="U5QNI6"/>
<dbReference type="KEGG" id="glj:GKIL_2918"/>
<evidence type="ECO:0000313" key="2">
    <source>
        <dbReference type="Proteomes" id="UP000017396"/>
    </source>
</evidence>
<dbReference type="eggNOG" id="ENOG5032RK9">
    <property type="taxonomic scope" value="Bacteria"/>
</dbReference>
<dbReference type="Proteomes" id="UP000017396">
    <property type="component" value="Chromosome"/>
</dbReference>
<dbReference type="Pfam" id="PF14026">
    <property type="entry name" value="SCO4226-like"/>
    <property type="match status" value="1"/>
</dbReference>
<dbReference type="OrthoDB" id="9800027at2"/>
<dbReference type="STRING" id="1183438.GKIL_2918"/>
<evidence type="ECO:0000313" key="1">
    <source>
        <dbReference type="EMBL" id="AGY59164.1"/>
    </source>
</evidence>
<dbReference type="HOGENOM" id="CLU_163976_0_0_3"/>
<dbReference type="PATRIC" id="fig|1183438.3.peg.2877"/>
<sequence>MPRFVIEREIAGVGKFTPEELRGISQQSCNVLRQLGPQIQWEHSYVTDNKIYCVYIAPDEATVRKHAELGGFPANSVSIVRTIIDPTTAE</sequence>
<protein>
    <recommendedName>
        <fullName evidence="3">DUF4242 domain-containing protein</fullName>
    </recommendedName>
</protein>
<organism evidence="1 2">
    <name type="scientific">Gloeobacter kilaueensis (strain ATCC BAA-2537 / CCAP 1431/1 / ULC 316 / JS1)</name>
    <dbReference type="NCBI Taxonomy" id="1183438"/>
    <lineage>
        <taxon>Bacteria</taxon>
        <taxon>Bacillati</taxon>
        <taxon>Cyanobacteriota</taxon>
        <taxon>Cyanophyceae</taxon>
        <taxon>Gloeobacterales</taxon>
        <taxon>Gloeobacteraceae</taxon>
        <taxon>Gloeobacter</taxon>
    </lineage>
</organism>
<keyword evidence="2" id="KW-1185">Reference proteome</keyword>
<reference evidence="1 2" key="1">
    <citation type="journal article" date="2013" name="PLoS ONE">
        <title>Cultivation and Complete Genome Sequencing of Gloeobacter kilaueensis sp. nov., from a Lava Cave in Kilauea Caldera, Hawai'i.</title>
        <authorList>
            <person name="Saw J.H."/>
            <person name="Schatz M."/>
            <person name="Brown M.V."/>
            <person name="Kunkel D.D."/>
            <person name="Foster J.S."/>
            <person name="Shick H."/>
            <person name="Christensen S."/>
            <person name="Hou S."/>
            <person name="Wan X."/>
            <person name="Donachie S.P."/>
        </authorList>
    </citation>
    <scope>NUCLEOTIDE SEQUENCE [LARGE SCALE GENOMIC DNA]</scope>
    <source>
        <strain evidence="2">JS</strain>
    </source>
</reference>